<gene>
    <name evidence="1" type="ORF">BDN70DRAFT_489272</name>
</gene>
<dbReference type="EMBL" id="MU155550">
    <property type="protein sequence ID" value="KAF9472310.1"/>
    <property type="molecule type" value="Genomic_DNA"/>
</dbReference>
<sequence>MNAIVISLLGYEIRVLVSSSASHLVFCFGVTLIDVHLLLSHSFIATRFSSIQLSNRWNSCALIKPSTGCLKIDSNHQRFELDLGLADAKIWTPLIVSFCQSPPRSITGSSLIIPSIQNTRTPPYNSPLPIYVPQLLRFRHRLFGTSHPISSLRHHFYRFPLHPSQFLVRPTISISHPRHHWIRVYLSTCKRETMGSETQYSSPLSQRTAVLRLLSLGFSLYCVCTND</sequence>
<name>A0A9P5YRF1_9AGAR</name>
<comment type="caution">
    <text evidence="1">The sequence shown here is derived from an EMBL/GenBank/DDBJ whole genome shotgun (WGS) entry which is preliminary data.</text>
</comment>
<keyword evidence="2" id="KW-1185">Reference proteome</keyword>
<organism evidence="1 2">
    <name type="scientific">Pholiota conissans</name>
    <dbReference type="NCBI Taxonomy" id="109636"/>
    <lineage>
        <taxon>Eukaryota</taxon>
        <taxon>Fungi</taxon>
        <taxon>Dikarya</taxon>
        <taxon>Basidiomycota</taxon>
        <taxon>Agaricomycotina</taxon>
        <taxon>Agaricomycetes</taxon>
        <taxon>Agaricomycetidae</taxon>
        <taxon>Agaricales</taxon>
        <taxon>Agaricineae</taxon>
        <taxon>Strophariaceae</taxon>
        <taxon>Pholiota</taxon>
    </lineage>
</organism>
<dbReference type="Proteomes" id="UP000807469">
    <property type="component" value="Unassembled WGS sequence"/>
</dbReference>
<reference evidence="1" key="1">
    <citation type="submission" date="2020-11" db="EMBL/GenBank/DDBJ databases">
        <authorList>
            <consortium name="DOE Joint Genome Institute"/>
            <person name="Ahrendt S."/>
            <person name="Riley R."/>
            <person name="Andreopoulos W."/>
            <person name="Labutti K."/>
            <person name="Pangilinan J."/>
            <person name="Ruiz-Duenas F.J."/>
            <person name="Barrasa J.M."/>
            <person name="Sanchez-Garcia M."/>
            <person name="Camarero S."/>
            <person name="Miyauchi S."/>
            <person name="Serrano A."/>
            <person name="Linde D."/>
            <person name="Babiker R."/>
            <person name="Drula E."/>
            <person name="Ayuso-Fernandez I."/>
            <person name="Pacheco R."/>
            <person name="Padilla G."/>
            <person name="Ferreira P."/>
            <person name="Barriuso J."/>
            <person name="Kellner H."/>
            <person name="Castanera R."/>
            <person name="Alfaro M."/>
            <person name="Ramirez L."/>
            <person name="Pisabarro A.G."/>
            <person name="Kuo A."/>
            <person name="Tritt A."/>
            <person name="Lipzen A."/>
            <person name="He G."/>
            <person name="Yan M."/>
            <person name="Ng V."/>
            <person name="Cullen D."/>
            <person name="Martin F."/>
            <person name="Rosso M.-N."/>
            <person name="Henrissat B."/>
            <person name="Hibbett D."/>
            <person name="Martinez A.T."/>
            <person name="Grigoriev I.V."/>
        </authorList>
    </citation>
    <scope>NUCLEOTIDE SEQUENCE</scope>
    <source>
        <strain evidence="1">CIRM-BRFM 674</strain>
    </source>
</reference>
<accession>A0A9P5YRF1</accession>
<evidence type="ECO:0000313" key="2">
    <source>
        <dbReference type="Proteomes" id="UP000807469"/>
    </source>
</evidence>
<evidence type="ECO:0000313" key="1">
    <source>
        <dbReference type="EMBL" id="KAF9472310.1"/>
    </source>
</evidence>
<protein>
    <submittedName>
        <fullName evidence="1">Uncharacterized protein</fullName>
    </submittedName>
</protein>
<proteinExistence type="predicted"/>
<dbReference type="AlphaFoldDB" id="A0A9P5YRF1"/>